<gene>
    <name evidence="2" type="ORF">SAMN05661093_06081</name>
</gene>
<proteinExistence type="predicted"/>
<evidence type="ECO:0000256" key="1">
    <source>
        <dbReference type="SAM" id="Phobius"/>
    </source>
</evidence>
<dbReference type="EMBL" id="FWXV01000005">
    <property type="protein sequence ID" value="SMD19255.1"/>
    <property type="molecule type" value="Genomic_DNA"/>
</dbReference>
<protein>
    <submittedName>
        <fullName evidence="2">Uncharacterized protein</fullName>
    </submittedName>
</protein>
<keyword evidence="1" id="KW-0472">Membrane</keyword>
<keyword evidence="1" id="KW-1133">Transmembrane helix</keyword>
<feature type="transmembrane region" description="Helical" evidence="1">
    <location>
        <begin position="247"/>
        <end position="267"/>
    </location>
</feature>
<keyword evidence="1" id="KW-0812">Transmembrane</keyword>
<keyword evidence="3" id="KW-1185">Reference proteome</keyword>
<organism evidence="2 3">
    <name type="scientific">Kibdelosporangium aridum</name>
    <dbReference type="NCBI Taxonomy" id="2030"/>
    <lineage>
        <taxon>Bacteria</taxon>
        <taxon>Bacillati</taxon>
        <taxon>Actinomycetota</taxon>
        <taxon>Actinomycetes</taxon>
        <taxon>Pseudonocardiales</taxon>
        <taxon>Pseudonocardiaceae</taxon>
        <taxon>Kibdelosporangium</taxon>
    </lineage>
</organism>
<evidence type="ECO:0000313" key="3">
    <source>
        <dbReference type="Proteomes" id="UP000192674"/>
    </source>
</evidence>
<sequence length="280" mass="29921">MSRRRRRKAAAAAHAQRKAVERAQKPVKSKWNDFWWAVGIVAALVFGLFTIDDLMFGSTPRTSGSFYQSTDSESAGYYSSSTHYDGEAVPQFTPEAAVELSAGLAELEKAHGICFGWSLTDGKTKRTQTGSSQGHDVAAKRCPRWLETAVTVGYTSNNSASGDGANIIVHGSSEFRNLPRPDDFARLGVNVPALVEDPIAATGHAALGLPLLMIEAGTLQPVAQAGQPITPKPLEAVSGSDISPTTWLVLYGMGGAAVLCVGLGFWLRKRAKDKERNSSV</sequence>
<dbReference type="OrthoDB" id="3695060at2"/>
<accession>A0A1W2FBD7</accession>
<feature type="transmembrane region" description="Helical" evidence="1">
    <location>
        <begin position="34"/>
        <end position="51"/>
    </location>
</feature>
<dbReference type="Proteomes" id="UP000192674">
    <property type="component" value="Unassembled WGS sequence"/>
</dbReference>
<reference evidence="2 3" key="1">
    <citation type="submission" date="2017-04" db="EMBL/GenBank/DDBJ databases">
        <authorList>
            <person name="Afonso C.L."/>
            <person name="Miller P.J."/>
            <person name="Scott M.A."/>
            <person name="Spackman E."/>
            <person name="Goraichik I."/>
            <person name="Dimitrov K.M."/>
            <person name="Suarez D.L."/>
            <person name="Swayne D.E."/>
        </authorList>
    </citation>
    <scope>NUCLEOTIDE SEQUENCE [LARGE SCALE GENOMIC DNA]</scope>
    <source>
        <strain evidence="2 3">DSM 43828</strain>
    </source>
</reference>
<name>A0A1W2FBD7_KIBAR</name>
<dbReference type="AlphaFoldDB" id="A0A1W2FBD7"/>
<evidence type="ECO:0000313" key="2">
    <source>
        <dbReference type="EMBL" id="SMD19255.1"/>
    </source>
</evidence>
<dbReference type="RefSeq" id="WP_084430244.1">
    <property type="nucleotide sequence ID" value="NZ_FWXV01000005.1"/>
</dbReference>